<evidence type="ECO:0000259" key="10">
    <source>
        <dbReference type="Pfam" id="PF16916"/>
    </source>
</evidence>
<name>A0A387G5U4_9HYPH</name>
<comment type="similarity">
    <text evidence="2">Belongs to the cation diffusion facilitator (CDF) transporter (TC 2.A.4) family.</text>
</comment>
<dbReference type="Pfam" id="PF16916">
    <property type="entry name" value="ZT_dimer"/>
    <property type="match status" value="1"/>
</dbReference>
<feature type="region of interest" description="Disordered" evidence="7">
    <location>
        <begin position="332"/>
        <end position="353"/>
    </location>
</feature>
<dbReference type="InterPro" id="IPR027470">
    <property type="entry name" value="Cation_efflux_CTD"/>
</dbReference>
<accession>A0A387G5U4</accession>
<dbReference type="Proteomes" id="UP000282195">
    <property type="component" value="Plasmid pRCCGE525c"/>
</dbReference>
<dbReference type="InterPro" id="IPR027469">
    <property type="entry name" value="Cation_efflux_TMD_sf"/>
</dbReference>
<dbReference type="KEGG" id="rjg:CCGE525_34025"/>
<dbReference type="InterPro" id="IPR058533">
    <property type="entry name" value="Cation_efflux_TM"/>
</dbReference>
<evidence type="ECO:0000256" key="3">
    <source>
        <dbReference type="ARBA" id="ARBA00022448"/>
    </source>
</evidence>
<evidence type="ECO:0000256" key="4">
    <source>
        <dbReference type="ARBA" id="ARBA00022692"/>
    </source>
</evidence>
<dbReference type="GO" id="GO:0008324">
    <property type="term" value="F:monoatomic cation transmembrane transporter activity"/>
    <property type="evidence" value="ECO:0007669"/>
    <property type="project" value="InterPro"/>
</dbReference>
<dbReference type="NCBIfam" id="TIGR01297">
    <property type="entry name" value="CDF"/>
    <property type="match status" value="1"/>
</dbReference>
<dbReference type="EMBL" id="CP032695">
    <property type="protein sequence ID" value="AYG63644.1"/>
    <property type="molecule type" value="Genomic_DNA"/>
</dbReference>
<evidence type="ECO:0000256" key="6">
    <source>
        <dbReference type="ARBA" id="ARBA00023136"/>
    </source>
</evidence>
<evidence type="ECO:0000256" key="5">
    <source>
        <dbReference type="ARBA" id="ARBA00022989"/>
    </source>
</evidence>
<evidence type="ECO:0000259" key="9">
    <source>
        <dbReference type="Pfam" id="PF01545"/>
    </source>
</evidence>
<feature type="transmembrane region" description="Helical" evidence="8">
    <location>
        <begin position="202"/>
        <end position="220"/>
    </location>
</feature>
<dbReference type="Pfam" id="PF01545">
    <property type="entry name" value="Cation_efflux"/>
    <property type="match status" value="1"/>
</dbReference>
<feature type="transmembrane region" description="Helical" evidence="8">
    <location>
        <begin position="89"/>
        <end position="108"/>
    </location>
</feature>
<organism evidence="11 12">
    <name type="scientific">Rhizobium jaguaris</name>
    <dbReference type="NCBI Taxonomy" id="1312183"/>
    <lineage>
        <taxon>Bacteria</taxon>
        <taxon>Pseudomonadati</taxon>
        <taxon>Pseudomonadota</taxon>
        <taxon>Alphaproteobacteria</taxon>
        <taxon>Hyphomicrobiales</taxon>
        <taxon>Rhizobiaceae</taxon>
        <taxon>Rhizobium/Agrobacterium group</taxon>
        <taxon>Rhizobium</taxon>
    </lineage>
</organism>
<evidence type="ECO:0000256" key="7">
    <source>
        <dbReference type="SAM" id="MobiDB-lite"/>
    </source>
</evidence>
<proteinExistence type="inferred from homology"/>
<feature type="transmembrane region" description="Helical" evidence="8">
    <location>
        <begin position="129"/>
        <end position="147"/>
    </location>
</feature>
<dbReference type="PANTHER" id="PTHR43840">
    <property type="entry name" value="MITOCHONDRIAL METAL TRANSPORTER 1-RELATED"/>
    <property type="match status" value="1"/>
</dbReference>
<feature type="domain" description="Cation efflux protein cytoplasmic" evidence="10">
    <location>
        <begin position="260"/>
        <end position="330"/>
    </location>
</feature>
<feature type="domain" description="Cation efflux protein transmembrane" evidence="9">
    <location>
        <begin position="60"/>
        <end position="245"/>
    </location>
</feature>
<evidence type="ECO:0000256" key="8">
    <source>
        <dbReference type="SAM" id="Phobius"/>
    </source>
</evidence>
<keyword evidence="3" id="KW-0813">Transport</keyword>
<feature type="compositionally biased region" description="Basic and acidic residues" evidence="7">
    <location>
        <begin position="339"/>
        <end position="353"/>
    </location>
</feature>
<dbReference type="PANTHER" id="PTHR43840:SF15">
    <property type="entry name" value="MITOCHONDRIAL METAL TRANSPORTER 1-RELATED"/>
    <property type="match status" value="1"/>
</dbReference>
<dbReference type="InterPro" id="IPR002524">
    <property type="entry name" value="Cation_efflux"/>
</dbReference>
<dbReference type="Gene3D" id="3.30.70.1350">
    <property type="entry name" value="Cation efflux protein, cytoplasmic domain"/>
    <property type="match status" value="1"/>
</dbReference>
<keyword evidence="4 8" id="KW-0812">Transmembrane</keyword>
<geneLocation type="plasmid" evidence="12">
    <name>prccge525c</name>
</geneLocation>
<dbReference type="GO" id="GO:0016020">
    <property type="term" value="C:membrane"/>
    <property type="evidence" value="ECO:0007669"/>
    <property type="project" value="UniProtKB-SubCell"/>
</dbReference>
<comment type="subcellular location">
    <subcellularLocation>
        <location evidence="1">Membrane</location>
        <topology evidence="1">Multi-pass membrane protein</topology>
    </subcellularLocation>
</comment>
<evidence type="ECO:0000256" key="2">
    <source>
        <dbReference type="ARBA" id="ARBA00008114"/>
    </source>
</evidence>
<dbReference type="OrthoDB" id="9809646at2"/>
<evidence type="ECO:0000313" key="12">
    <source>
        <dbReference type="Proteomes" id="UP000282195"/>
    </source>
</evidence>
<feature type="transmembrane region" description="Helical" evidence="8">
    <location>
        <begin position="57"/>
        <end position="77"/>
    </location>
</feature>
<dbReference type="FunFam" id="1.20.1510.10:FF:000006">
    <property type="entry name" value="Divalent cation efflux transporter"/>
    <property type="match status" value="1"/>
</dbReference>
<sequence>MFTTIKEWFGFGAHDHHHGHGHSHGAHGHSHSETGGHGHTHGVVDPSITTSERGIWAIKWSFVILAITAILQLIVVFVSDSVALLADTIHNIADATTAIPLWIAFALVRRPPTARFNYGLGRVEDFAGMLIVFIILFSAIVAGYEAIDRLIHPQPIAQLGWVTAAGIIGFIGNEVVAVFRIRVGREMNSAALIADGYHARTDGLTSLAVVVGAAGVWLGFPLADPIIGLLITIAIFGIVWQSARAVITRSLDGVEPGVADEVRHAAEHVSGIQRVTDVKARWLGHKLHTDVTVAVDGTKSVEEANGILLILRRELQAHLPALGSAAIQLDTAGASPAASEHDHHGHHHAPDPFRVESPLATGLLEIVDTPDGERMRLTISSHAHGLQAIVEIRRPGGVIETLPLASSTNDHHVLQSAEAPAEPHEFDAVLKLIAGERQDELPFRMEEPEGHHH</sequence>
<dbReference type="SUPFAM" id="SSF160240">
    <property type="entry name" value="Cation efflux protein cytoplasmic domain-like"/>
    <property type="match status" value="1"/>
</dbReference>
<feature type="transmembrane region" description="Helical" evidence="8">
    <location>
        <begin position="159"/>
        <end position="181"/>
    </location>
</feature>
<keyword evidence="12" id="KW-1185">Reference proteome</keyword>
<dbReference type="AlphaFoldDB" id="A0A387G5U4"/>
<reference evidence="11 12" key="1">
    <citation type="submission" date="2018-10" db="EMBL/GenBank/DDBJ databases">
        <title>Rhizobium etli, R. leguminosarum and a new Rhizobium genospecies from Phaseolus dumosus.</title>
        <authorList>
            <person name="Ramirez-Puebla S.T."/>
            <person name="Rogel-Hernandez M.A."/>
            <person name="Guerrero G."/>
            <person name="Ormeno-Orrillo E."/>
            <person name="Martinez-Romero J.C."/>
            <person name="Negrete-Yankelevich S."/>
            <person name="Martinez-Romero E."/>
        </authorList>
    </citation>
    <scope>NUCLEOTIDE SEQUENCE [LARGE SCALE GENOMIC DNA]</scope>
    <source>
        <strain evidence="11 12">CCGE525</strain>
        <plasmid evidence="12">prccge525c</plasmid>
    </source>
</reference>
<keyword evidence="11" id="KW-0614">Plasmid</keyword>
<evidence type="ECO:0000256" key="1">
    <source>
        <dbReference type="ARBA" id="ARBA00004141"/>
    </source>
</evidence>
<keyword evidence="6 8" id="KW-0472">Membrane</keyword>
<dbReference type="InterPro" id="IPR036837">
    <property type="entry name" value="Cation_efflux_CTD_sf"/>
</dbReference>
<feature type="compositionally biased region" description="Basic residues" evidence="7">
    <location>
        <begin position="19"/>
        <end position="29"/>
    </location>
</feature>
<protein>
    <submittedName>
        <fullName evidence="11">Cation transporter</fullName>
    </submittedName>
</protein>
<dbReference type="RefSeq" id="WP_120708540.1">
    <property type="nucleotide sequence ID" value="NZ_CP032695.1"/>
</dbReference>
<feature type="region of interest" description="Disordered" evidence="7">
    <location>
        <begin position="19"/>
        <end position="43"/>
    </location>
</feature>
<dbReference type="InterPro" id="IPR050291">
    <property type="entry name" value="CDF_Transporter"/>
</dbReference>
<dbReference type="SUPFAM" id="SSF161111">
    <property type="entry name" value="Cation efflux protein transmembrane domain-like"/>
    <property type="match status" value="1"/>
</dbReference>
<evidence type="ECO:0000313" key="11">
    <source>
        <dbReference type="EMBL" id="AYG63644.1"/>
    </source>
</evidence>
<gene>
    <name evidence="11" type="ORF">CCGE525_34025</name>
</gene>
<keyword evidence="5 8" id="KW-1133">Transmembrane helix</keyword>
<dbReference type="Gene3D" id="1.20.1510.10">
    <property type="entry name" value="Cation efflux protein transmembrane domain"/>
    <property type="match status" value="1"/>
</dbReference>